<organism evidence="4 5">
    <name type="scientific">Marinobacter koreensis</name>
    <dbReference type="NCBI Taxonomy" id="335974"/>
    <lineage>
        <taxon>Bacteria</taxon>
        <taxon>Pseudomonadati</taxon>
        <taxon>Pseudomonadota</taxon>
        <taxon>Gammaproteobacteria</taxon>
        <taxon>Pseudomonadales</taxon>
        <taxon>Marinobacteraceae</taxon>
        <taxon>Marinobacter</taxon>
    </lineage>
</organism>
<dbReference type="EMBL" id="JBHSNL010000004">
    <property type="protein sequence ID" value="MFC5546172.1"/>
    <property type="molecule type" value="Genomic_DNA"/>
</dbReference>
<dbReference type="Gene3D" id="2.60.40.1180">
    <property type="entry name" value="Golgi alpha-mannosidase II"/>
    <property type="match status" value="1"/>
</dbReference>
<dbReference type="CDD" id="cd11356">
    <property type="entry name" value="AmyAc_Sucrose_phosphorylase-like_1"/>
    <property type="match status" value="1"/>
</dbReference>
<dbReference type="Gene3D" id="3.20.20.80">
    <property type="entry name" value="Glycosidases"/>
    <property type="match status" value="1"/>
</dbReference>
<dbReference type="InterPro" id="IPR033746">
    <property type="entry name" value="GGa_phosphorylase"/>
</dbReference>
<dbReference type="PIRSF" id="PIRSF003059">
    <property type="entry name" value="Sucrose_phosphorylase"/>
    <property type="match status" value="1"/>
</dbReference>
<dbReference type="PANTHER" id="PTHR38784">
    <property type="entry name" value="SUCROSE PHOSPHORYLASE"/>
    <property type="match status" value="1"/>
</dbReference>
<dbReference type="SUPFAM" id="SSF51445">
    <property type="entry name" value="(Trans)glycosidases"/>
    <property type="match status" value="1"/>
</dbReference>
<sequence length="578" mass="65942">MTQGQTLKTKLVSMLCMVYRQEDCTVLADRLLLAMGLAGDQAPVPAHQNHWDEADVWLITYADTLQRPGEKPLVTLHDVLKHWLSDAISGVHILPFFPYSSDDGFSVMDYLAVNESHGSWQDIERIAGDFKLMADLVINHMSARSRWFENFRKRLDPGKDYFFEASPRDDLSAVVRPRTSPLLTAVQTEDGERYVWCTFSEDQVDLNFANPRVLEEFVAIIRKYLEHGISIFRLDAVAFLWKEIGTPCIHLQQTHELIKILRLLIEHHTPTAIVITETNVPNRENLTYFGNANEAHLIYNFSLPPLLINTLVTGNCRHLKTWLMSMPPAQMGTTYLNFIASHDGIGMRPTDGLLDEDEKQRLINTMESFGGRVSYRRTADGRDQPYEINIALYDALKGTAEGGVDHWQQARFVCAHTIMLALEGVPAFYIHSLLATGNDYERVEHTGRLRSINRAQCEADRLDELLAQPDNHHAQVFRELKRLIGIRRRQPAFHPNATQFTLHLGLQVFGFWRQSARRDQSIFCIHNISPETQEIALADINLIGTDRWVDLISGMVIEDLSGSVTLKPYQGVWLSNRE</sequence>
<keyword evidence="5" id="KW-1185">Reference proteome</keyword>
<reference evidence="5" key="1">
    <citation type="journal article" date="2019" name="Int. J. Syst. Evol. Microbiol.">
        <title>The Global Catalogue of Microorganisms (GCM) 10K type strain sequencing project: providing services to taxonomists for standard genome sequencing and annotation.</title>
        <authorList>
            <consortium name="The Broad Institute Genomics Platform"/>
            <consortium name="The Broad Institute Genome Sequencing Center for Infectious Disease"/>
            <person name="Wu L."/>
            <person name="Ma J."/>
        </authorList>
    </citation>
    <scope>NUCLEOTIDE SEQUENCE [LARGE SCALE GENOMIC DNA]</scope>
    <source>
        <strain evidence="5">CGMCC 4.1799</strain>
    </source>
</reference>
<feature type="domain" description="Glycosyl hydrolase family 13 catalytic" evidence="3">
    <location>
        <begin position="55"/>
        <end position="408"/>
    </location>
</feature>
<proteinExistence type="predicted"/>
<dbReference type="GO" id="GO:0016757">
    <property type="term" value="F:glycosyltransferase activity"/>
    <property type="evidence" value="ECO:0007669"/>
    <property type="project" value="UniProtKB-KW"/>
</dbReference>
<gene>
    <name evidence="4" type="ORF">ACFPQA_13990</name>
</gene>
<evidence type="ECO:0000259" key="3">
    <source>
        <dbReference type="SMART" id="SM00642"/>
    </source>
</evidence>
<dbReference type="InterPro" id="IPR006047">
    <property type="entry name" value="GH13_cat_dom"/>
</dbReference>
<name>A0ABW0RT93_9GAMM</name>
<dbReference type="EC" id="2.4.1.-" evidence="4"/>
<evidence type="ECO:0000313" key="5">
    <source>
        <dbReference type="Proteomes" id="UP001596055"/>
    </source>
</evidence>
<dbReference type="InterPro" id="IPR045857">
    <property type="entry name" value="O16G_dom_2"/>
</dbReference>
<keyword evidence="1 4" id="KW-0328">Glycosyltransferase</keyword>
<dbReference type="InterPro" id="IPR013780">
    <property type="entry name" value="Glyco_hydro_b"/>
</dbReference>
<dbReference type="Proteomes" id="UP001596055">
    <property type="component" value="Unassembled WGS sequence"/>
</dbReference>
<evidence type="ECO:0000256" key="1">
    <source>
        <dbReference type="ARBA" id="ARBA00022676"/>
    </source>
</evidence>
<protein>
    <submittedName>
        <fullName evidence="4">Sugar phosphorylase</fullName>
        <ecNumber evidence="4">2.4.1.-</ecNumber>
    </submittedName>
</protein>
<dbReference type="SMART" id="SM00642">
    <property type="entry name" value="Aamy"/>
    <property type="match status" value="1"/>
</dbReference>
<evidence type="ECO:0000256" key="2">
    <source>
        <dbReference type="ARBA" id="ARBA00022679"/>
    </source>
</evidence>
<evidence type="ECO:0000313" key="4">
    <source>
        <dbReference type="EMBL" id="MFC5546172.1"/>
    </source>
</evidence>
<dbReference type="Gene3D" id="3.90.400.10">
    <property type="entry name" value="Oligo-1,6-glucosidase, Domain 2"/>
    <property type="match status" value="1"/>
</dbReference>
<dbReference type="RefSeq" id="WP_248160441.1">
    <property type="nucleotide sequence ID" value="NZ_JAKZAJ010000006.1"/>
</dbReference>
<dbReference type="InterPro" id="IPR016377">
    <property type="entry name" value="Sucrose_GGa_phosphorylase-rel"/>
</dbReference>
<comment type="caution">
    <text evidence="4">The sequence shown here is derived from an EMBL/GenBank/DDBJ whole genome shotgun (WGS) entry which is preliminary data.</text>
</comment>
<accession>A0ABW0RT93</accession>
<dbReference type="PANTHER" id="PTHR38784:SF1">
    <property type="entry name" value="SUCROSE PHOSPHORYLASE"/>
    <property type="match status" value="1"/>
</dbReference>
<keyword evidence="2 4" id="KW-0808">Transferase</keyword>
<dbReference type="Pfam" id="PF00128">
    <property type="entry name" value="Alpha-amylase"/>
    <property type="match status" value="1"/>
</dbReference>
<dbReference type="InterPro" id="IPR017853">
    <property type="entry name" value="GH"/>
</dbReference>